<dbReference type="InterPro" id="IPR034197">
    <property type="entry name" value="Peptidases_S8_3"/>
</dbReference>
<feature type="signal peptide" evidence="12">
    <location>
        <begin position="1"/>
        <end position="39"/>
    </location>
</feature>
<proteinExistence type="inferred from homology"/>
<evidence type="ECO:0000259" key="14">
    <source>
        <dbReference type="Pfam" id="PF02225"/>
    </source>
</evidence>
<dbReference type="Gene3D" id="2.60.40.2310">
    <property type="match status" value="1"/>
</dbReference>
<dbReference type="Pfam" id="PF02225">
    <property type="entry name" value="PA"/>
    <property type="match status" value="1"/>
</dbReference>
<dbReference type="Gene3D" id="3.40.50.200">
    <property type="entry name" value="Peptidase S8/S53 domain"/>
    <property type="match status" value="1"/>
</dbReference>
<feature type="chain" id="PRO_5045370698" evidence="12">
    <location>
        <begin position="40"/>
        <end position="1498"/>
    </location>
</feature>
<keyword evidence="6 8" id="KW-0720">Serine protease</keyword>
<dbReference type="PROSITE" id="PS00136">
    <property type="entry name" value="SUBTILASE_ASP"/>
    <property type="match status" value="1"/>
</dbReference>
<dbReference type="InterPro" id="IPR036852">
    <property type="entry name" value="Peptidase_S8/S53_dom_sf"/>
</dbReference>
<feature type="domain" description="Inhibitor I9" evidence="15">
    <location>
        <begin position="66"/>
        <end position="167"/>
    </location>
</feature>
<comment type="similarity">
    <text evidence="2 8 9">Belongs to the peptidase S8 family.</text>
</comment>
<dbReference type="PROSITE" id="PS00138">
    <property type="entry name" value="SUBTILASE_SER"/>
    <property type="match status" value="1"/>
</dbReference>
<dbReference type="InterPro" id="IPR015500">
    <property type="entry name" value="Peptidase_S8_subtilisin-rel"/>
</dbReference>
<keyword evidence="5 8" id="KW-0378">Hydrolase</keyword>
<dbReference type="Proteomes" id="UP001239083">
    <property type="component" value="Unassembled WGS sequence"/>
</dbReference>
<dbReference type="InterPro" id="IPR037045">
    <property type="entry name" value="S8pro/Inhibitor_I9_sf"/>
</dbReference>
<evidence type="ECO:0000259" key="15">
    <source>
        <dbReference type="Pfam" id="PF05922"/>
    </source>
</evidence>
<feature type="compositionally biased region" description="Low complexity" evidence="10">
    <location>
        <begin position="36"/>
        <end position="55"/>
    </location>
</feature>
<evidence type="ECO:0000256" key="11">
    <source>
        <dbReference type="SAM" id="Phobius"/>
    </source>
</evidence>
<dbReference type="CDD" id="cd04852">
    <property type="entry name" value="Peptidases_S8_3"/>
    <property type="match status" value="1"/>
</dbReference>
<dbReference type="Gene3D" id="3.50.30.30">
    <property type="match status" value="1"/>
</dbReference>
<dbReference type="InterPro" id="IPR003137">
    <property type="entry name" value="PA_domain"/>
</dbReference>
<dbReference type="InterPro" id="IPR000209">
    <property type="entry name" value="Peptidase_S8/S53_dom"/>
</dbReference>
<evidence type="ECO:0000256" key="12">
    <source>
        <dbReference type="SAM" id="SignalP"/>
    </source>
</evidence>
<feature type="region of interest" description="Disordered" evidence="10">
    <location>
        <begin position="1426"/>
        <end position="1459"/>
    </location>
</feature>
<keyword evidence="11" id="KW-0812">Transmembrane</keyword>
<evidence type="ECO:0000256" key="5">
    <source>
        <dbReference type="ARBA" id="ARBA00022801"/>
    </source>
</evidence>
<keyword evidence="3 8" id="KW-0645">Protease</keyword>
<evidence type="ECO:0000256" key="8">
    <source>
        <dbReference type="PROSITE-ProRule" id="PRU01240"/>
    </source>
</evidence>
<accession>A0ABU0RAX8</accession>
<evidence type="ECO:0000256" key="7">
    <source>
        <dbReference type="ARBA" id="ARBA00023180"/>
    </source>
</evidence>
<comment type="subcellular location">
    <subcellularLocation>
        <location evidence="1">Secreted</location>
    </subcellularLocation>
</comment>
<dbReference type="CDD" id="cd02120">
    <property type="entry name" value="PA_subtilisin_like"/>
    <property type="match status" value="1"/>
</dbReference>
<keyword evidence="11" id="KW-0472">Membrane</keyword>
<feature type="domain" description="PA" evidence="14">
    <location>
        <begin position="481"/>
        <end position="541"/>
    </location>
</feature>
<keyword evidence="4 12" id="KW-0732">Signal</keyword>
<dbReference type="PANTHER" id="PTHR10795">
    <property type="entry name" value="PROPROTEIN CONVERTASE SUBTILISIN/KEXIN"/>
    <property type="match status" value="1"/>
</dbReference>
<dbReference type="PROSITE" id="PS51892">
    <property type="entry name" value="SUBTILASE"/>
    <property type="match status" value="1"/>
</dbReference>
<evidence type="ECO:0000259" key="13">
    <source>
        <dbReference type="Pfam" id="PF00082"/>
    </source>
</evidence>
<dbReference type="InterPro" id="IPR041469">
    <property type="entry name" value="Subtilisin-like_FN3"/>
</dbReference>
<evidence type="ECO:0000256" key="6">
    <source>
        <dbReference type="ARBA" id="ARBA00022825"/>
    </source>
</evidence>
<feature type="transmembrane region" description="Helical" evidence="11">
    <location>
        <begin position="1468"/>
        <end position="1488"/>
    </location>
</feature>
<organism evidence="17 18">
    <name type="scientific">Agromyces ramosus</name>
    <dbReference type="NCBI Taxonomy" id="33879"/>
    <lineage>
        <taxon>Bacteria</taxon>
        <taxon>Bacillati</taxon>
        <taxon>Actinomycetota</taxon>
        <taxon>Actinomycetes</taxon>
        <taxon>Micrococcales</taxon>
        <taxon>Microbacteriaceae</taxon>
        <taxon>Agromyces</taxon>
    </lineage>
</organism>
<evidence type="ECO:0000256" key="4">
    <source>
        <dbReference type="ARBA" id="ARBA00022729"/>
    </source>
</evidence>
<dbReference type="Gene3D" id="2.60.120.380">
    <property type="match status" value="1"/>
</dbReference>
<keyword evidence="11" id="KW-1133">Transmembrane helix</keyword>
<evidence type="ECO:0000256" key="2">
    <source>
        <dbReference type="ARBA" id="ARBA00011073"/>
    </source>
</evidence>
<keyword evidence="7" id="KW-0325">Glycoprotein</keyword>
<dbReference type="Pfam" id="PF00082">
    <property type="entry name" value="Peptidase_S8"/>
    <property type="match status" value="1"/>
</dbReference>
<evidence type="ECO:0000256" key="9">
    <source>
        <dbReference type="RuleBase" id="RU003355"/>
    </source>
</evidence>
<name>A0ABU0RAX8_9MICO</name>
<dbReference type="GO" id="GO:0008233">
    <property type="term" value="F:peptidase activity"/>
    <property type="evidence" value="ECO:0007669"/>
    <property type="project" value="UniProtKB-KW"/>
</dbReference>
<sequence>MTTRTRSAIVTRGRRSTATLAATLLFLTLGTAFSPAATADDTPTPNTPAPTAASASKDEAAFEDGRYIVTLRDEAVATYGGGTGSFSATRAPEGEELAARSKRAVAYADHLGDEQAAVAESVGADIISSYTLATNGFSSTLTADQAAALAADSRVLAVVTDELLHLHAAVPSTEFLGLSGDGGVWNATGGVDSAGEGVVVGIIDSGVAPENPSFAGEPLGDAPGGEPYRDGESIVFDKADGARFRGACVTGQQFTADDCSTKLIGARYFLDNFQEESIGADRAEYVSPRDGNGHGSHTASTAAGNHGVSASVAGRELGEISGVAPAAKIAVYKACWSGPTPQDDGCATGDLLAAIDAAVLDGVDVINYSIGAGAAFTTVSLTDQAFLRAAAAGIFVAASAGNDGPDASTADNAAPWITTVAASTIPSYEASVRLGDGRTFLGGSITVPAGGSLEGPLLAASAIGVAGAEEPRLCGPGTLDPARAAGTIVLCERGVVDRVAKSAEVARVGGIGMVLVNPGPNSIDLDDHTVPTVHLDGAAYEAVGGYAATAGASVTLEDGNTTGGASAPTPQVAGFSSRGPILADGGDVLKPDVAAPGVAILADAANAEGDDPRFQLLSGTSMASPHVAGLAALYLGERPNASPSEVKSALMTTAYDTVDGAGEPVDDPFLQGAGHVDPTRYFEPGFLYLNDLDDWYGYVQGLGFVDVGVEPVDPSNLNLASISVGALAGVETITRTVTATAPGHYEVQPVDLPGVEVSVAPAMLDFAAAGDELAYTVTFRRTDAPLDAFTTGTLRWAGADGTVTTPLAVRPVVLSVPSDAAGSGVDGSLEIPVSAGDTLDVPIAVDGLVECHVLRGRGTEGGARDRHVIEVPDGTTYARFDLDAADDTADLDLRLYQLDPYGSSWLSREATTPNADEQIVMPLPSSGRYVVEVDFFAGAGDLDYELIGFFLGGEANVGDFSADPAVLPMRLGEAASVAVSWSGLAPGSRYLGRVHFGDTTRVTNVVVSTPGQPAGGDEELAVTVAPQWVRPGKSFSIEAVGLAPAGDYTISLDGESFAAGRAANDGEVSRYLSVPADAAEGTHLVRIEADGGHAEAELHVANLIIYDLWEFVDYGADGSATAGAEITFGGIGPVRVVIESAGGAIALDETLELSVDPMFEADSRRSSAAPVVPGDYTARVWAIAGDGSQTQQGEYAFTVAETEPDAVTMTQNPDNENAMDLIYENTTGDVSQATMRYKMCSGPLVFATVWIDQPVITGTFDMTAMTGVEFLLDGEALGAYANHGSERCVSEPKISNDFWATMSATDASSTLGAEGATAAENAEADATAAATPITLTASNRYPAYSRGFDFSVGHGWDIYQGRFHREEVPHDQVLEPGPVESRTIQVEEDAAFWVRAKYEVLTPDIHISAHRVIFTTPVSLAQLAPVEDEEPGGPTDPGNGGSGGGAPGSPSAPAAGGGSGLAHTGVELGSVVAIAALVAVLGGMLVVAGTRRRRGGRI</sequence>
<comment type="caution">
    <text evidence="17">The sequence shown here is derived from an EMBL/GenBank/DDBJ whole genome shotgun (WGS) entry which is preliminary data.</text>
</comment>
<evidence type="ECO:0000259" key="16">
    <source>
        <dbReference type="Pfam" id="PF17766"/>
    </source>
</evidence>
<evidence type="ECO:0000256" key="1">
    <source>
        <dbReference type="ARBA" id="ARBA00004613"/>
    </source>
</evidence>
<feature type="compositionally biased region" description="Gly residues" evidence="10">
    <location>
        <begin position="1438"/>
        <end position="1447"/>
    </location>
</feature>
<keyword evidence="18" id="KW-1185">Reference proteome</keyword>
<dbReference type="SUPFAM" id="SSF52743">
    <property type="entry name" value="Subtilisin-like"/>
    <property type="match status" value="1"/>
</dbReference>
<evidence type="ECO:0000313" key="18">
    <source>
        <dbReference type="Proteomes" id="UP001239083"/>
    </source>
</evidence>
<protein>
    <submittedName>
        <fullName evidence="17">Subtilisin family serine protease</fullName>
    </submittedName>
</protein>
<dbReference type="PRINTS" id="PR00723">
    <property type="entry name" value="SUBTILISIN"/>
</dbReference>
<dbReference type="InterPro" id="IPR010259">
    <property type="entry name" value="S8pro/Inhibitor_I9"/>
</dbReference>
<feature type="active site" description="Charge relay system" evidence="8">
    <location>
        <position position="621"/>
    </location>
</feature>
<dbReference type="InterPro" id="IPR045051">
    <property type="entry name" value="SBT"/>
</dbReference>
<dbReference type="GO" id="GO:0006508">
    <property type="term" value="P:proteolysis"/>
    <property type="evidence" value="ECO:0007669"/>
    <property type="project" value="UniProtKB-KW"/>
</dbReference>
<feature type="domain" description="Subtilisin-like protease fibronectin type-III" evidence="16">
    <location>
        <begin position="716"/>
        <end position="809"/>
    </location>
</feature>
<evidence type="ECO:0000256" key="10">
    <source>
        <dbReference type="SAM" id="MobiDB-lite"/>
    </source>
</evidence>
<feature type="region of interest" description="Disordered" evidence="10">
    <location>
        <begin position="36"/>
        <end position="58"/>
    </location>
</feature>
<dbReference type="Pfam" id="PF17766">
    <property type="entry name" value="fn3_6"/>
    <property type="match status" value="1"/>
</dbReference>
<feature type="active site" description="Charge relay system" evidence="8">
    <location>
        <position position="294"/>
    </location>
</feature>
<dbReference type="Gene3D" id="3.30.70.80">
    <property type="entry name" value="Peptidase S8 propeptide/proteinase inhibitor I9"/>
    <property type="match status" value="1"/>
</dbReference>
<dbReference type="InterPro" id="IPR023827">
    <property type="entry name" value="Peptidase_S8_Asp-AS"/>
</dbReference>
<gene>
    <name evidence="17" type="ORF">QFZ26_002462</name>
</gene>
<reference evidence="17 18" key="1">
    <citation type="submission" date="2023-07" db="EMBL/GenBank/DDBJ databases">
        <title>Comparative genomics of wheat-associated soil bacteria to identify genetic determinants of phenazine resistance.</title>
        <authorList>
            <person name="Mouncey N."/>
        </authorList>
    </citation>
    <scope>NUCLEOTIDE SEQUENCE [LARGE SCALE GENOMIC DNA]</scope>
    <source>
        <strain evidence="17 18">V3I3</strain>
    </source>
</reference>
<dbReference type="RefSeq" id="WP_307042529.1">
    <property type="nucleotide sequence ID" value="NZ_JAUSYY010000001.1"/>
</dbReference>
<feature type="domain" description="Peptidase S8/S53" evidence="13">
    <location>
        <begin position="195"/>
        <end position="658"/>
    </location>
</feature>
<evidence type="ECO:0000313" key="17">
    <source>
        <dbReference type="EMBL" id="MDQ0894907.1"/>
    </source>
</evidence>
<dbReference type="Pfam" id="PF05922">
    <property type="entry name" value="Inhibitor_I9"/>
    <property type="match status" value="1"/>
</dbReference>
<dbReference type="InterPro" id="IPR023828">
    <property type="entry name" value="Peptidase_S8_Ser-AS"/>
</dbReference>
<feature type="active site" description="Charge relay system" evidence="8">
    <location>
        <position position="204"/>
    </location>
</feature>
<evidence type="ECO:0000256" key="3">
    <source>
        <dbReference type="ARBA" id="ARBA00022670"/>
    </source>
</evidence>
<dbReference type="EMBL" id="JAUSYY010000001">
    <property type="protein sequence ID" value="MDQ0894907.1"/>
    <property type="molecule type" value="Genomic_DNA"/>
</dbReference>